<comment type="caution">
    <text evidence="6">The sequence shown here is derived from an EMBL/GenBank/DDBJ whole genome shotgun (WGS) entry which is preliminary data.</text>
</comment>
<feature type="transmembrane region" description="Helical" evidence="5">
    <location>
        <begin position="20"/>
        <end position="42"/>
    </location>
</feature>
<dbReference type="InterPro" id="IPR013861">
    <property type="entry name" value="TMEM115/Pdh1/Rbl19"/>
</dbReference>
<dbReference type="GO" id="GO:0016020">
    <property type="term" value="C:membrane"/>
    <property type="evidence" value="ECO:0007669"/>
    <property type="project" value="UniProtKB-SubCell"/>
</dbReference>
<name>A0A7W8M5E3_9FIRM</name>
<dbReference type="EMBL" id="JACHFW010000008">
    <property type="protein sequence ID" value="MBB5264985.1"/>
    <property type="molecule type" value="Genomic_DNA"/>
</dbReference>
<dbReference type="Gene3D" id="1.20.1540.10">
    <property type="entry name" value="Rhomboid-like"/>
    <property type="match status" value="1"/>
</dbReference>
<dbReference type="Proteomes" id="UP000543642">
    <property type="component" value="Unassembled WGS sequence"/>
</dbReference>
<gene>
    <name evidence="6" type="ORF">HNP82_002124</name>
</gene>
<evidence type="ECO:0000256" key="5">
    <source>
        <dbReference type="SAM" id="Phobius"/>
    </source>
</evidence>
<evidence type="ECO:0000256" key="3">
    <source>
        <dbReference type="ARBA" id="ARBA00022989"/>
    </source>
</evidence>
<evidence type="ECO:0000256" key="2">
    <source>
        <dbReference type="ARBA" id="ARBA00022692"/>
    </source>
</evidence>
<keyword evidence="3 5" id="KW-1133">Transmembrane helix</keyword>
<feature type="transmembrane region" description="Helical" evidence="5">
    <location>
        <begin position="130"/>
        <end position="154"/>
    </location>
</feature>
<keyword evidence="6" id="KW-0645">Protease</keyword>
<dbReference type="GO" id="GO:0006890">
    <property type="term" value="P:retrograde vesicle-mediated transport, Golgi to endoplasmic reticulum"/>
    <property type="evidence" value="ECO:0007669"/>
    <property type="project" value="InterPro"/>
</dbReference>
<keyword evidence="7" id="KW-1185">Reference proteome</keyword>
<keyword evidence="6" id="KW-0378">Hydrolase</keyword>
<feature type="transmembrane region" description="Helical" evidence="5">
    <location>
        <begin position="183"/>
        <end position="200"/>
    </location>
</feature>
<dbReference type="AlphaFoldDB" id="A0A7W8M5E3"/>
<keyword evidence="2 5" id="KW-0812">Transmembrane</keyword>
<reference evidence="6 7" key="1">
    <citation type="submission" date="2020-08" db="EMBL/GenBank/DDBJ databases">
        <title>Genomic Encyclopedia of Type Strains, Phase IV (KMG-IV): sequencing the most valuable type-strain genomes for metagenomic binning, comparative biology and taxonomic classification.</title>
        <authorList>
            <person name="Goeker M."/>
        </authorList>
    </citation>
    <scope>NUCLEOTIDE SEQUENCE [LARGE SCALE GENOMIC DNA]</scope>
    <source>
        <strain evidence="6 7">DSM 106146</strain>
    </source>
</reference>
<organism evidence="6 7">
    <name type="scientific">Catenibacillus scindens</name>
    <dbReference type="NCBI Taxonomy" id="673271"/>
    <lineage>
        <taxon>Bacteria</taxon>
        <taxon>Bacillati</taxon>
        <taxon>Bacillota</taxon>
        <taxon>Clostridia</taxon>
        <taxon>Lachnospirales</taxon>
        <taxon>Lachnospiraceae</taxon>
        <taxon>Catenibacillus</taxon>
    </lineage>
</organism>
<dbReference type="SUPFAM" id="SSF144091">
    <property type="entry name" value="Rhomboid-like"/>
    <property type="match status" value="1"/>
</dbReference>
<keyword evidence="4 5" id="KW-0472">Membrane</keyword>
<evidence type="ECO:0000313" key="6">
    <source>
        <dbReference type="EMBL" id="MBB5264985.1"/>
    </source>
</evidence>
<feature type="transmembrane region" description="Helical" evidence="5">
    <location>
        <begin position="71"/>
        <end position="91"/>
    </location>
</feature>
<evidence type="ECO:0000256" key="1">
    <source>
        <dbReference type="ARBA" id="ARBA00004141"/>
    </source>
</evidence>
<dbReference type="GO" id="GO:0006508">
    <property type="term" value="P:proteolysis"/>
    <property type="evidence" value="ECO:0007669"/>
    <property type="project" value="UniProtKB-KW"/>
</dbReference>
<evidence type="ECO:0000256" key="4">
    <source>
        <dbReference type="ARBA" id="ARBA00023136"/>
    </source>
</evidence>
<feature type="transmembrane region" description="Helical" evidence="5">
    <location>
        <begin position="98"/>
        <end position="118"/>
    </location>
</feature>
<dbReference type="PANTHER" id="PTHR13377">
    <property type="entry name" value="PLACENTAL PROTEIN 6"/>
    <property type="match status" value="1"/>
</dbReference>
<accession>A0A7W8M5E3</accession>
<sequence>MLDKLERKFGRYAIKNLMRYIIVLYAIGFFLSFAMPEVYYTYFCLDAERILHGEVWRIFTFLLNSPSNNPIFVIFSLYFYYLLGNTLEQVWGAFRFNLYYFTGVIGTVLAAIIVYLVTGLSGLYFYMDTYYINLSLFLAFATIIPDMQVLVMFIIPVRMKWLAILDVVLLAWSFIQGGWGTRVAIVVALINFLFYFISFMRKKGPSPRQIHRKYVYKKAAAKGYGASAGYRGNRGTSPKGAGSYPGGARHRCAVCGRTELDDDTLEFRYCSKCNGNYEYCQDHLFTHTHVK</sequence>
<dbReference type="PANTHER" id="PTHR13377:SF3">
    <property type="entry name" value="TRANSMEMBRANE PROTEIN 115"/>
    <property type="match status" value="1"/>
</dbReference>
<proteinExistence type="predicted"/>
<evidence type="ECO:0000313" key="7">
    <source>
        <dbReference type="Proteomes" id="UP000543642"/>
    </source>
</evidence>
<dbReference type="InterPro" id="IPR035952">
    <property type="entry name" value="Rhomboid-like_sf"/>
</dbReference>
<dbReference type="GO" id="GO:0008233">
    <property type="term" value="F:peptidase activity"/>
    <property type="evidence" value="ECO:0007669"/>
    <property type="project" value="UniProtKB-KW"/>
</dbReference>
<dbReference type="RefSeq" id="WP_183774233.1">
    <property type="nucleotide sequence ID" value="NZ_JACHFW010000008.1"/>
</dbReference>
<protein>
    <submittedName>
        <fullName evidence="6">Membrane associated rhomboid family serine protease</fullName>
    </submittedName>
</protein>
<comment type="subcellular location">
    <subcellularLocation>
        <location evidence="1">Membrane</location>
        <topology evidence="1">Multi-pass membrane protein</topology>
    </subcellularLocation>
</comment>